<gene>
    <name evidence="1" type="ORF">DFP86_102392</name>
</gene>
<protein>
    <submittedName>
        <fullName evidence="1">Uncharacterized protein</fullName>
    </submittedName>
</protein>
<dbReference type="RefSeq" id="WP_133678685.1">
    <property type="nucleotide sequence ID" value="NZ_SNZP01000002.1"/>
</dbReference>
<dbReference type="Proteomes" id="UP000295611">
    <property type="component" value="Unassembled WGS sequence"/>
</dbReference>
<comment type="caution">
    <text evidence="1">The sequence shown here is derived from an EMBL/GenBank/DDBJ whole genome shotgun (WGS) entry which is preliminary data.</text>
</comment>
<organism evidence="1 2">
    <name type="scientific">Paludibacterium purpuratum</name>
    <dbReference type="NCBI Taxonomy" id="1144873"/>
    <lineage>
        <taxon>Bacteria</taxon>
        <taxon>Pseudomonadati</taxon>
        <taxon>Pseudomonadota</taxon>
        <taxon>Betaproteobacteria</taxon>
        <taxon>Neisseriales</taxon>
        <taxon>Chromobacteriaceae</taxon>
        <taxon>Paludibacterium</taxon>
    </lineage>
</organism>
<dbReference type="AlphaFoldDB" id="A0A4R7BE51"/>
<accession>A0A4R7BE51</accession>
<dbReference type="OrthoDB" id="8590112at2"/>
<keyword evidence="2" id="KW-1185">Reference proteome</keyword>
<name>A0A4R7BE51_9NEIS</name>
<evidence type="ECO:0000313" key="1">
    <source>
        <dbReference type="EMBL" id="TDR82275.1"/>
    </source>
</evidence>
<evidence type="ECO:0000313" key="2">
    <source>
        <dbReference type="Proteomes" id="UP000295611"/>
    </source>
</evidence>
<sequence length="100" mass="10424">MYDCQTDSCTDFSFAFFDAVGCARPLAGTLTATPATSADAAGLAALFAYANGLGYQAELTATAVVVHDVNLSDALAINARFGNQLIIGCDLRRDPPVRFG</sequence>
<proteinExistence type="predicted"/>
<dbReference type="EMBL" id="SNZP01000002">
    <property type="protein sequence ID" value="TDR82275.1"/>
    <property type="molecule type" value="Genomic_DNA"/>
</dbReference>
<reference evidence="1 2" key="1">
    <citation type="submission" date="2019-03" db="EMBL/GenBank/DDBJ databases">
        <title>Genomic Encyclopedia of Type Strains, Phase III (KMG-III): the genomes of soil and plant-associated and newly described type strains.</title>
        <authorList>
            <person name="Whitman W."/>
        </authorList>
    </citation>
    <scope>NUCLEOTIDE SEQUENCE [LARGE SCALE GENOMIC DNA]</scope>
    <source>
        <strain evidence="1 2">CECT 8976</strain>
    </source>
</reference>